<reference evidence="2 3" key="1">
    <citation type="journal article" date="2021" name="bioRxiv">
        <title>Unraveling nitrogen, sulfur and carbon metabolic pathways and microbial community transcriptional responses to substrate deprivation and toxicity stresses in a bioreactor mimicking anoxic brackish coastal sediment conditions.</title>
        <authorList>
            <person name="Martins P.D."/>
            <person name="Echeveste M.J."/>
            <person name="Arshad A."/>
            <person name="Kurth J."/>
            <person name="Ouboter H."/>
            <person name="Jetten M.S.M."/>
            <person name="Welte C.U."/>
        </authorList>
    </citation>
    <scope>NUCLEOTIDE SEQUENCE [LARGE SCALE GENOMIC DNA]</scope>
    <source>
        <strain evidence="2">MAG_38</strain>
    </source>
</reference>
<sequence length="89" mass="10072">MHSFVISTLKQAKRAIVIVIGFTVLVLGIVLIVLPGPATLVIPLGLAILATEFVWARRLLVRFKRKTRQFKNVLVRKMQGNRPENSRPR</sequence>
<organism evidence="2 3">
    <name type="scientific">Candidatus Methylomirabilis tolerans</name>
    <dbReference type="NCBI Taxonomy" id="3123416"/>
    <lineage>
        <taxon>Bacteria</taxon>
        <taxon>Candidatus Methylomirabilota</taxon>
        <taxon>Candidatus Methylomirabilia</taxon>
        <taxon>Candidatus Methylomirabilales</taxon>
        <taxon>Candidatus Methylomirabilaceae</taxon>
        <taxon>Candidatus Methylomirabilis</taxon>
    </lineage>
</organism>
<keyword evidence="1" id="KW-1133">Transmembrane helix</keyword>
<evidence type="ECO:0000313" key="3">
    <source>
        <dbReference type="Proteomes" id="UP001197609"/>
    </source>
</evidence>
<dbReference type="AlphaFoldDB" id="A0AAJ1AIB8"/>
<gene>
    <name evidence="2" type="ORF">K8G79_02650</name>
</gene>
<protein>
    <submittedName>
        <fullName evidence="2">PGPGW domain-containing protein</fullName>
    </submittedName>
</protein>
<name>A0AAJ1AIB8_9BACT</name>
<dbReference type="Proteomes" id="UP001197609">
    <property type="component" value="Unassembled WGS sequence"/>
</dbReference>
<comment type="caution">
    <text evidence="2">The sequence shown here is derived from an EMBL/GenBank/DDBJ whole genome shotgun (WGS) entry which is preliminary data.</text>
</comment>
<evidence type="ECO:0000256" key="1">
    <source>
        <dbReference type="SAM" id="Phobius"/>
    </source>
</evidence>
<keyword evidence="1" id="KW-0812">Transmembrane</keyword>
<feature type="transmembrane region" description="Helical" evidence="1">
    <location>
        <begin position="12"/>
        <end position="34"/>
    </location>
</feature>
<keyword evidence="1" id="KW-0472">Membrane</keyword>
<evidence type="ECO:0000313" key="2">
    <source>
        <dbReference type="EMBL" id="MBZ0159036.1"/>
    </source>
</evidence>
<proteinExistence type="predicted"/>
<feature type="transmembrane region" description="Helical" evidence="1">
    <location>
        <begin position="40"/>
        <end position="60"/>
    </location>
</feature>
<accession>A0AAJ1AIB8</accession>
<dbReference type="InterPro" id="IPR019099">
    <property type="entry name" value="Uncharacterised_PGPGW_TM"/>
</dbReference>
<dbReference type="EMBL" id="JAIOIU010000031">
    <property type="protein sequence ID" value="MBZ0159036.1"/>
    <property type="molecule type" value="Genomic_DNA"/>
</dbReference>
<dbReference type="Pfam" id="PF09656">
    <property type="entry name" value="PGPGW"/>
    <property type="match status" value="1"/>
</dbReference>